<organism evidence="2 3">
    <name type="scientific">Lacticaseibacillus casei DSM 20011 = JCM 1134 = ATCC 393</name>
    <dbReference type="NCBI Taxonomy" id="1423732"/>
    <lineage>
        <taxon>Bacteria</taxon>
        <taxon>Bacillati</taxon>
        <taxon>Bacillota</taxon>
        <taxon>Bacilli</taxon>
        <taxon>Lactobacillales</taxon>
        <taxon>Lactobacillaceae</taxon>
        <taxon>Lacticaseibacillus</taxon>
    </lineage>
</organism>
<dbReference type="GO" id="GO:0003677">
    <property type="term" value="F:DNA binding"/>
    <property type="evidence" value="ECO:0007669"/>
    <property type="project" value="InterPro"/>
</dbReference>
<proteinExistence type="predicted"/>
<gene>
    <name evidence="2" type="ORF">LBCZ_P1-0033</name>
</gene>
<accession>A0AAD1AS48</accession>
<evidence type="ECO:0000313" key="2">
    <source>
        <dbReference type="EMBL" id="BAN75938.1"/>
    </source>
</evidence>
<name>A0AAD1AS48_LACCA</name>
<reference evidence="2 3" key="1">
    <citation type="journal article" date="2013" name="PLoS ONE">
        <title>Genomic Adaptation of the Lactobacillus casei Group.</title>
        <authorList>
            <person name="Toh H."/>
            <person name="Oshima K."/>
            <person name="Nakano A."/>
            <person name="Takahata M."/>
            <person name="Murakami M."/>
            <person name="Takaki T."/>
            <person name="Nishiyama H."/>
            <person name="Igimi S."/>
            <person name="Hattori M."/>
            <person name="Morita H."/>
        </authorList>
    </citation>
    <scope>NUCLEOTIDE SEQUENCE [LARGE SCALE GENOMIC DNA]</scope>
    <source>
        <strain evidence="2 3">ATCC 393</strain>
        <plasmid evidence="2">pLBCZ-1</plasmid>
    </source>
</reference>
<evidence type="ECO:0000256" key="1">
    <source>
        <dbReference type="SAM" id="Coils"/>
    </source>
</evidence>
<dbReference type="GO" id="GO:0004803">
    <property type="term" value="F:transposase activity"/>
    <property type="evidence" value="ECO:0007669"/>
    <property type="project" value="InterPro"/>
</dbReference>
<keyword evidence="1" id="KW-0175">Coiled coil</keyword>
<dbReference type="Proteomes" id="UP000015560">
    <property type="component" value="Plasmid pLBCZ-1"/>
</dbReference>
<dbReference type="AlphaFoldDB" id="A0AAD1AS48"/>
<protein>
    <submittedName>
        <fullName evidence="2">Transposase</fullName>
    </submittedName>
</protein>
<dbReference type="SUPFAM" id="SSF46689">
    <property type="entry name" value="Homeodomain-like"/>
    <property type="match status" value="1"/>
</dbReference>
<dbReference type="Pfam" id="PF01527">
    <property type="entry name" value="HTH_Tnp_1"/>
    <property type="match status" value="1"/>
</dbReference>
<dbReference type="Gene3D" id="1.10.10.60">
    <property type="entry name" value="Homeodomain-like"/>
    <property type="match status" value="1"/>
</dbReference>
<dbReference type="EMBL" id="AP012545">
    <property type="protein sequence ID" value="BAN75938.1"/>
    <property type="molecule type" value="Genomic_DNA"/>
</dbReference>
<sequence length="116" mass="13485">MWVCTRISDRNIRELIYPKGVLKMTYSRNRYDQDFKKNAVRLSFNSSKPVKIIASELGVPESALYCWRKLYTEDGKQTPFASLEAENRALKRENAELALERDMLKKAAAYFASLQK</sequence>
<dbReference type="InterPro" id="IPR002514">
    <property type="entry name" value="Transposase_8"/>
</dbReference>
<geneLocation type="plasmid" evidence="3">
    <name>pLBCZ-1 DNA</name>
</geneLocation>
<dbReference type="InterPro" id="IPR009057">
    <property type="entry name" value="Homeodomain-like_sf"/>
</dbReference>
<evidence type="ECO:0000313" key="3">
    <source>
        <dbReference type="Proteomes" id="UP000015560"/>
    </source>
</evidence>
<feature type="coiled-coil region" evidence="1">
    <location>
        <begin position="80"/>
        <end position="107"/>
    </location>
</feature>
<dbReference type="GO" id="GO:0006313">
    <property type="term" value="P:DNA transposition"/>
    <property type="evidence" value="ECO:0007669"/>
    <property type="project" value="InterPro"/>
</dbReference>
<keyword evidence="2" id="KW-0614">Plasmid</keyword>